<proteinExistence type="predicted"/>
<dbReference type="Gene3D" id="3.30.9.10">
    <property type="entry name" value="D-Amino Acid Oxidase, subunit A, domain 2"/>
    <property type="match status" value="1"/>
</dbReference>
<dbReference type="SUPFAM" id="SSF51905">
    <property type="entry name" value="FAD/NAD(P)-binding domain"/>
    <property type="match status" value="1"/>
</dbReference>
<evidence type="ECO:0000313" key="7">
    <source>
        <dbReference type="Proteomes" id="UP000314223"/>
    </source>
</evidence>
<dbReference type="Gene3D" id="3.40.30.120">
    <property type="match status" value="1"/>
</dbReference>
<dbReference type="Proteomes" id="UP000314223">
    <property type="component" value="Unassembled WGS sequence"/>
</dbReference>
<dbReference type="Pfam" id="PF01494">
    <property type="entry name" value="FAD_binding_3"/>
    <property type="match status" value="1"/>
</dbReference>
<dbReference type="AlphaFoldDB" id="A0A5C4WXH5"/>
<dbReference type="PRINTS" id="PR00420">
    <property type="entry name" value="RNGMNOXGNASE"/>
</dbReference>
<dbReference type="InterPro" id="IPR002938">
    <property type="entry name" value="FAD-bd"/>
</dbReference>
<dbReference type="InterPro" id="IPR036188">
    <property type="entry name" value="FAD/NAD-bd_sf"/>
</dbReference>
<organism evidence="6 7">
    <name type="scientific">Brevibacterium sediminis</name>
    <dbReference type="NCBI Taxonomy" id="1857024"/>
    <lineage>
        <taxon>Bacteria</taxon>
        <taxon>Bacillati</taxon>
        <taxon>Actinomycetota</taxon>
        <taxon>Actinomycetes</taxon>
        <taxon>Micrococcales</taxon>
        <taxon>Brevibacteriaceae</taxon>
        <taxon>Brevibacterium</taxon>
    </lineage>
</organism>
<sequence>MTIVHGLDQVPVCTTVAIAGGGPSGTYLALRLAAAGIDSVVLEPRAEIDHLRPRAKTTNARTMSLLAGIGLAQAIREKASLPVSYSQDVIFCTSLKGHELRRFHQAFQLVDGDYELSPEVGQQIPQPQVEEVLREAAAHSEHITYVTGVRAQEADPSASAVRVVAADDSQDAGVDLEAEWIIGADGGASRVRKALGIDFRGTSAPRPNFNVVFTSAKLREQVSIDPAVQWWIVNEAISGMIGELDRDGTWWAILQGCDPIEDPAEVAAAIRAMAGVGPDVDIEVLATDSWTARMLLADSYGGKESDRRVFLIGDAAHLNPPWGGHGFNTCISDAENLAWKLIAVHDGWADPGLLDSYEEERRPVAARMIADAAANGKALAYDFIDPLLDADNARGESVRARVHEALAVKTSEFHSEGLVLGYEYAGTSRVAAGPKPFVDSVEYRPQALPGCLLPHFRLTNGASVYPDAHGFTLFVTDGPAVHLATESLERTAREHAIPLQIVHLTGADADAARVRWGEDTVLVRPDLHIAATASTGTGGTTPDKALSSALLKAVKRPTGSSTANSHSSTQSPHATTHHREAS</sequence>
<dbReference type="InterPro" id="IPR050641">
    <property type="entry name" value="RIFMO-like"/>
</dbReference>
<keyword evidence="3" id="KW-0274">FAD</keyword>
<feature type="domain" description="FAD-binding" evidence="5">
    <location>
        <begin position="14"/>
        <end position="370"/>
    </location>
</feature>
<dbReference type="GO" id="GO:0071949">
    <property type="term" value="F:FAD binding"/>
    <property type="evidence" value="ECO:0007669"/>
    <property type="project" value="InterPro"/>
</dbReference>
<dbReference type="EMBL" id="VDMQ01000012">
    <property type="protein sequence ID" value="TNM53017.1"/>
    <property type="molecule type" value="Genomic_DNA"/>
</dbReference>
<dbReference type="NCBIfam" id="NF004780">
    <property type="entry name" value="PRK06126.1"/>
    <property type="match status" value="1"/>
</dbReference>
<dbReference type="Gene3D" id="3.50.50.60">
    <property type="entry name" value="FAD/NAD(P)-binding domain"/>
    <property type="match status" value="1"/>
</dbReference>
<name>A0A5C4WXH5_9MICO</name>
<keyword evidence="2" id="KW-0285">Flavoprotein</keyword>
<evidence type="ECO:0000256" key="2">
    <source>
        <dbReference type="ARBA" id="ARBA00022630"/>
    </source>
</evidence>
<evidence type="ECO:0000313" key="6">
    <source>
        <dbReference type="EMBL" id="TNM53017.1"/>
    </source>
</evidence>
<evidence type="ECO:0000256" key="1">
    <source>
        <dbReference type="ARBA" id="ARBA00001974"/>
    </source>
</evidence>
<comment type="caution">
    <text evidence="6">The sequence shown here is derived from an EMBL/GenBank/DDBJ whole genome shotgun (WGS) entry which is preliminary data.</text>
</comment>
<accession>A0A5C4WXH5</accession>
<dbReference type="PANTHER" id="PTHR43004:SF19">
    <property type="entry name" value="BINDING MONOOXYGENASE, PUTATIVE (JCVI)-RELATED"/>
    <property type="match status" value="1"/>
</dbReference>
<dbReference type="RefSeq" id="WP_139469853.1">
    <property type="nucleotide sequence ID" value="NZ_VDMQ01000012.1"/>
</dbReference>
<evidence type="ECO:0000256" key="4">
    <source>
        <dbReference type="SAM" id="MobiDB-lite"/>
    </source>
</evidence>
<gene>
    <name evidence="6" type="ORF">FHQ09_16200</name>
</gene>
<dbReference type="GO" id="GO:0016709">
    <property type="term" value="F:oxidoreductase activity, acting on paired donors, with incorporation or reduction of molecular oxygen, NAD(P)H as one donor, and incorporation of one atom of oxygen"/>
    <property type="evidence" value="ECO:0007669"/>
    <property type="project" value="UniProtKB-ARBA"/>
</dbReference>
<evidence type="ECO:0000256" key="3">
    <source>
        <dbReference type="ARBA" id="ARBA00022827"/>
    </source>
</evidence>
<comment type="cofactor">
    <cofactor evidence="1">
        <name>FAD</name>
        <dbReference type="ChEBI" id="CHEBI:57692"/>
    </cofactor>
</comment>
<feature type="compositionally biased region" description="Low complexity" evidence="4">
    <location>
        <begin position="558"/>
        <end position="571"/>
    </location>
</feature>
<reference evidence="6 7" key="1">
    <citation type="submission" date="2019-06" db="EMBL/GenBank/DDBJ databases">
        <authorList>
            <person name="Mardanova A.M."/>
            <person name="Pudova D.S."/>
            <person name="Shagimardanova E.I."/>
            <person name="Gogoleva N.E."/>
            <person name="Lutfullin M.T."/>
            <person name="Hadieva G.F."/>
            <person name="Sharipova M.R."/>
        </authorList>
    </citation>
    <scope>NUCLEOTIDE SEQUENCE [LARGE SCALE GENOMIC DNA]</scope>
    <source>
        <strain evidence="6 7">MG-1</strain>
    </source>
</reference>
<protein>
    <submittedName>
        <fullName evidence="6">2-polyprenyl-6-methoxyphenol hydroxylase</fullName>
    </submittedName>
</protein>
<dbReference type="Pfam" id="PF21274">
    <property type="entry name" value="Rng_hyd_C"/>
    <property type="match status" value="1"/>
</dbReference>
<dbReference type="PANTHER" id="PTHR43004">
    <property type="entry name" value="TRK SYSTEM POTASSIUM UPTAKE PROTEIN"/>
    <property type="match status" value="1"/>
</dbReference>
<evidence type="ECO:0000259" key="5">
    <source>
        <dbReference type="Pfam" id="PF01494"/>
    </source>
</evidence>
<feature type="region of interest" description="Disordered" evidence="4">
    <location>
        <begin position="552"/>
        <end position="582"/>
    </location>
</feature>